<keyword evidence="10" id="KW-0539">Nucleus</keyword>
<keyword evidence="9" id="KW-0804">Transcription</keyword>
<accession>A0ABD0KSG0</accession>
<dbReference type="PANTHER" id="PTHR45993">
    <property type="entry name" value="B-CELL LYMPHOMA/LEUKEMIA 11"/>
    <property type="match status" value="1"/>
</dbReference>
<keyword evidence="2" id="KW-1017">Isopeptide bond</keyword>
<dbReference type="Proteomes" id="UP001519460">
    <property type="component" value="Unassembled WGS sequence"/>
</dbReference>
<keyword evidence="8" id="KW-0805">Transcription regulation</keyword>
<proteinExistence type="predicted"/>
<gene>
    <name evidence="13" type="ORF">BaRGS_00018575</name>
</gene>
<keyword evidence="14" id="KW-1185">Reference proteome</keyword>
<evidence type="ECO:0000256" key="5">
    <source>
        <dbReference type="ARBA" id="ARBA00022771"/>
    </source>
</evidence>
<evidence type="ECO:0000256" key="11">
    <source>
        <dbReference type="SAM" id="MobiDB-lite"/>
    </source>
</evidence>
<evidence type="ECO:0000256" key="4">
    <source>
        <dbReference type="ARBA" id="ARBA00022737"/>
    </source>
</evidence>
<keyword evidence="4" id="KW-0677">Repeat</keyword>
<evidence type="ECO:0000256" key="1">
    <source>
        <dbReference type="ARBA" id="ARBA00004123"/>
    </source>
</evidence>
<dbReference type="InterPro" id="IPR051497">
    <property type="entry name" value="Dev/Hematopoietic_TF"/>
</dbReference>
<evidence type="ECO:0000256" key="9">
    <source>
        <dbReference type="ARBA" id="ARBA00023163"/>
    </source>
</evidence>
<dbReference type="Pfam" id="PF25491">
    <property type="entry name" value="CCHC_BCL-11A"/>
    <property type="match status" value="1"/>
</dbReference>
<dbReference type="InterPro" id="IPR057448">
    <property type="entry name" value="BCL-11A_Znf_CCHC"/>
</dbReference>
<keyword evidence="5" id="KW-0863">Zinc-finger</keyword>
<name>A0ABD0KSG0_9CAEN</name>
<evidence type="ECO:0000313" key="14">
    <source>
        <dbReference type="Proteomes" id="UP001519460"/>
    </source>
</evidence>
<feature type="region of interest" description="Disordered" evidence="11">
    <location>
        <begin position="61"/>
        <end position="130"/>
    </location>
</feature>
<evidence type="ECO:0000256" key="6">
    <source>
        <dbReference type="ARBA" id="ARBA00022833"/>
    </source>
</evidence>
<evidence type="ECO:0000256" key="10">
    <source>
        <dbReference type="ARBA" id="ARBA00023242"/>
    </source>
</evidence>
<reference evidence="13 14" key="1">
    <citation type="journal article" date="2023" name="Sci. Data">
        <title>Genome assembly of the Korean intertidal mud-creeper Batillaria attramentaria.</title>
        <authorList>
            <person name="Patra A.K."/>
            <person name="Ho P.T."/>
            <person name="Jun S."/>
            <person name="Lee S.J."/>
            <person name="Kim Y."/>
            <person name="Won Y.J."/>
        </authorList>
    </citation>
    <scope>NUCLEOTIDE SEQUENCE [LARGE SCALE GENOMIC DNA]</scope>
    <source>
        <strain evidence="13">Wonlab-2016</strain>
    </source>
</reference>
<feature type="domain" description="BCL-11A-like CCHC zinc finger" evidence="12">
    <location>
        <begin position="28"/>
        <end position="55"/>
    </location>
</feature>
<dbReference type="PANTHER" id="PTHR45993:SF6">
    <property type="entry name" value="C2H2-TYPE DOMAIN-CONTAINING PROTEIN"/>
    <property type="match status" value="1"/>
</dbReference>
<organism evidence="13 14">
    <name type="scientific">Batillaria attramentaria</name>
    <dbReference type="NCBI Taxonomy" id="370345"/>
    <lineage>
        <taxon>Eukaryota</taxon>
        <taxon>Metazoa</taxon>
        <taxon>Spiralia</taxon>
        <taxon>Lophotrochozoa</taxon>
        <taxon>Mollusca</taxon>
        <taxon>Gastropoda</taxon>
        <taxon>Caenogastropoda</taxon>
        <taxon>Sorbeoconcha</taxon>
        <taxon>Cerithioidea</taxon>
        <taxon>Batillariidae</taxon>
        <taxon>Batillaria</taxon>
    </lineage>
</organism>
<evidence type="ECO:0000313" key="13">
    <source>
        <dbReference type="EMBL" id="KAK7490230.1"/>
    </source>
</evidence>
<evidence type="ECO:0000256" key="3">
    <source>
        <dbReference type="ARBA" id="ARBA00022723"/>
    </source>
</evidence>
<evidence type="ECO:0000256" key="8">
    <source>
        <dbReference type="ARBA" id="ARBA00023015"/>
    </source>
</evidence>
<evidence type="ECO:0000259" key="12">
    <source>
        <dbReference type="Pfam" id="PF25491"/>
    </source>
</evidence>
<comment type="subcellular location">
    <subcellularLocation>
        <location evidence="1">Nucleus</location>
    </subcellularLocation>
</comment>
<dbReference type="EMBL" id="JACVVK020000129">
    <property type="protein sequence ID" value="KAK7490230.1"/>
    <property type="molecule type" value="Genomic_DNA"/>
</dbReference>
<feature type="compositionally biased region" description="Gly residues" evidence="11">
    <location>
        <begin position="92"/>
        <end position="104"/>
    </location>
</feature>
<protein>
    <recommendedName>
        <fullName evidence="12">BCL-11A-like CCHC zinc finger domain-containing protein</fullName>
    </recommendedName>
</protein>
<dbReference type="AlphaFoldDB" id="A0ABD0KSG0"/>
<keyword evidence="7" id="KW-0832">Ubl conjugation</keyword>
<evidence type="ECO:0000256" key="7">
    <source>
        <dbReference type="ARBA" id="ARBA00022843"/>
    </source>
</evidence>
<keyword evidence="6" id="KW-0862">Zinc</keyword>
<dbReference type="GO" id="GO:0008270">
    <property type="term" value="F:zinc ion binding"/>
    <property type="evidence" value="ECO:0007669"/>
    <property type="project" value="UniProtKB-KW"/>
</dbReference>
<keyword evidence="3" id="KW-0479">Metal-binding</keyword>
<evidence type="ECO:0000256" key="2">
    <source>
        <dbReference type="ARBA" id="ARBA00022499"/>
    </source>
</evidence>
<sequence>MRWWWRCKGIRSSLEKAARWGVEQENDLLVCGDCQTSFPLHDIVQFIKHKNHTCNKENVEQGCAPSPDDPALDDGDKPTDLSSSKGKKEGGGGEGWPPGVGERGSGTPCSRDGASSVHSVEMLDDSRERERMPLRPKQVVDAEANTTHSAAFRPLEEVKTSFPIFFPSLLSPFFSHLPDSCRQNEEQRNHCQSLVPKAGIAVRKLQQGQNGVVLLGKPKTSGKQILVNVRPGSRNLRILRAVE</sequence>
<comment type="caution">
    <text evidence="13">The sequence shown here is derived from an EMBL/GenBank/DDBJ whole genome shotgun (WGS) entry which is preliminary data.</text>
</comment>
<dbReference type="GO" id="GO:0005634">
    <property type="term" value="C:nucleus"/>
    <property type="evidence" value="ECO:0007669"/>
    <property type="project" value="UniProtKB-SubCell"/>
</dbReference>